<proteinExistence type="predicted"/>
<dbReference type="EMBL" id="KF540228">
    <property type="protein sequence ID" value="AIF26386.1"/>
    <property type="molecule type" value="Genomic_DNA"/>
</dbReference>
<sequence length="146" mass="16466">MKAKLVYKDGTLNGRPEKFVTLRSVRTAYASSLPKCLAARGQNSHADPILWQEELGIRPYSPDGITKRTCLIANEFHAVVDKYGWKVDDVVEEAEVDDDNGEEFYSLESANSILLQIINQKLDKIMSELGVDFVIDDAKLMKMIEK</sequence>
<accession>A0A0H3U7G2</accession>
<reference evidence="1" key="1">
    <citation type="submission" date="2013-08" db="EMBL/GenBank/DDBJ databases">
        <title>Comparison of modified E. coli strains.</title>
        <authorList>
            <person name="Juergensen J."/>
            <person name="Bonge A."/>
            <person name="Streit W.R."/>
        </authorList>
    </citation>
    <scope>NUCLEOTIDE SEQUENCE</scope>
</reference>
<evidence type="ECO:0000313" key="1">
    <source>
        <dbReference type="EMBL" id="AIF26386.1"/>
    </source>
</evidence>
<name>A0A0H3U7G2_9BACT</name>
<protein>
    <submittedName>
        <fullName evidence="1">Uncharacterized protein</fullName>
    </submittedName>
</protein>
<organism evidence="1">
    <name type="scientific">uncultured bacterium fosmid pJB16B1</name>
    <dbReference type="NCBI Taxonomy" id="1478054"/>
    <lineage>
        <taxon>Bacteria</taxon>
        <taxon>environmental samples</taxon>
    </lineage>
</organism>
<dbReference type="AlphaFoldDB" id="A0A0H3U7G2"/>